<dbReference type="EMBL" id="JAPHEH010000001">
    <property type="protein sequence ID" value="MDG4475361.1"/>
    <property type="molecule type" value="Genomic_DNA"/>
</dbReference>
<dbReference type="PANTHER" id="PTHR36918:SF1">
    <property type="entry name" value="PROTEIN-EXPORT PROTEIN SECB"/>
    <property type="match status" value="1"/>
</dbReference>
<gene>
    <name evidence="5" type="primary">secB</name>
    <name evidence="5" type="ORF">OLX77_04195</name>
</gene>
<dbReference type="RefSeq" id="WP_307632335.1">
    <property type="nucleotide sequence ID" value="NZ_JAPHEH010000001.1"/>
</dbReference>
<dbReference type="PANTHER" id="PTHR36918">
    <property type="match status" value="1"/>
</dbReference>
<dbReference type="InterPro" id="IPR003708">
    <property type="entry name" value="SecB"/>
</dbReference>
<dbReference type="GO" id="GO:0015031">
    <property type="term" value="P:protein transport"/>
    <property type="evidence" value="ECO:0007669"/>
    <property type="project" value="UniProtKB-KW"/>
</dbReference>
<evidence type="ECO:0000256" key="4">
    <source>
        <dbReference type="ARBA" id="ARBA00023010"/>
    </source>
</evidence>
<organism evidence="5 6">
    <name type="scientific">Thiovibrio frasassiensis</name>
    <dbReference type="NCBI Taxonomy" id="2984131"/>
    <lineage>
        <taxon>Bacteria</taxon>
        <taxon>Pseudomonadati</taxon>
        <taxon>Thermodesulfobacteriota</taxon>
        <taxon>Desulfobulbia</taxon>
        <taxon>Desulfobulbales</taxon>
        <taxon>Thiovibrionaceae</taxon>
        <taxon>Thiovibrio</taxon>
    </lineage>
</organism>
<dbReference type="Gene3D" id="3.10.420.10">
    <property type="entry name" value="SecB-like"/>
    <property type="match status" value="1"/>
</dbReference>
<sequence>MAEEKNEDAQAPQPPIFRLQKMYLKDLSFENPEAPDIFLAKGEPKVDVNLGLKHRKLETEDHYEVTLAITAKVTNSQTEKTLFIIEVEHAGVFLLKNIPEEHLQPVLSVECAALLFPFTRQIISQVSVDGGFIPFLMEPINFHALYENSKKQKAGQEQAQ</sequence>
<dbReference type="NCBIfam" id="TIGR00809">
    <property type="entry name" value="secB"/>
    <property type="match status" value="1"/>
</dbReference>
<evidence type="ECO:0000256" key="1">
    <source>
        <dbReference type="ARBA" id="ARBA00009990"/>
    </source>
</evidence>
<keyword evidence="2" id="KW-0813">Transport</keyword>
<name>A0A9X4MFE6_9BACT</name>
<reference evidence="5" key="2">
    <citation type="submission" date="2022-10" db="EMBL/GenBank/DDBJ databases">
        <authorList>
            <person name="Aronson H.S."/>
        </authorList>
    </citation>
    <scope>NUCLEOTIDE SEQUENCE</scope>
    <source>
        <strain evidence="5">RS19-109</strain>
    </source>
</reference>
<dbReference type="AlphaFoldDB" id="A0A9X4MFE6"/>
<dbReference type="GO" id="GO:0051262">
    <property type="term" value="P:protein tetramerization"/>
    <property type="evidence" value="ECO:0007669"/>
    <property type="project" value="InterPro"/>
</dbReference>
<reference evidence="5" key="1">
    <citation type="journal article" date="2022" name="bioRxiv">
        <title>Thiovibrio frasassiensisgen. nov., sp. nov., an autotrophic, elemental sulfur disproportionating bacterium isolated from sulfidic karst sediment, and proposal of Thiovibrionaceae fam. nov.</title>
        <authorList>
            <person name="Aronson H."/>
            <person name="Thomas C."/>
            <person name="Bhattacharyya M."/>
            <person name="Eckstein S."/>
            <person name="Jensen S."/>
            <person name="Barco R."/>
            <person name="Macalady J."/>
            <person name="Amend J."/>
        </authorList>
    </citation>
    <scope>NUCLEOTIDE SEQUENCE</scope>
    <source>
        <strain evidence="5">RS19-109</strain>
    </source>
</reference>
<keyword evidence="3" id="KW-0653">Protein transport</keyword>
<keyword evidence="6" id="KW-1185">Reference proteome</keyword>
<dbReference type="PRINTS" id="PR01594">
    <property type="entry name" value="SECBCHAPRONE"/>
</dbReference>
<evidence type="ECO:0000313" key="6">
    <source>
        <dbReference type="Proteomes" id="UP001154240"/>
    </source>
</evidence>
<dbReference type="InterPro" id="IPR035958">
    <property type="entry name" value="SecB-like_sf"/>
</dbReference>
<proteinExistence type="inferred from homology"/>
<comment type="caution">
    <text evidence="5">The sequence shown here is derived from an EMBL/GenBank/DDBJ whole genome shotgun (WGS) entry which is preliminary data.</text>
</comment>
<dbReference type="Pfam" id="PF02556">
    <property type="entry name" value="SecB"/>
    <property type="match status" value="1"/>
</dbReference>
<dbReference type="SUPFAM" id="SSF54611">
    <property type="entry name" value="SecB-like"/>
    <property type="match status" value="1"/>
</dbReference>
<dbReference type="HAMAP" id="MF_00821">
    <property type="entry name" value="SecB"/>
    <property type="match status" value="1"/>
</dbReference>
<accession>A0A9X4MFE6</accession>
<dbReference type="NCBIfam" id="NF004392">
    <property type="entry name" value="PRK05751.1-3"/>
    <property type="match status" value="1"/>
</dbReference>
<protein>
    <submittedName>
        <fullName evidence="5">Protein-export chaperone SecB</fullName>
    </submittedName>
</protein>
<evidence type="ECO:0000313" key="5">
    <source>
        <dbReference type="EMBL" id="MDG4475361.1"/>
    </source>
</evidence>
<evidence type="ECO:0000256" key="3">
    <source>
        <dbReference type="ARBA" id="ARBA00022927"/>
    </source>
</evidence>
<dbReference type="Proteomes" id="UP001154240">
    <property type="component" value="Unassembled WGS sequence"/>
</dbReference>
<comment type="similarity">
    <text evidence="1">Belongs to the SecB family.</text>
</comment>
<evidence type="ECO:0000256" key="2">
    <source>
        <dbReference type="ARBA" id="ARBA00022448"/>
    </source>
</evidence>
<dbReference type="GO" id="GO:0051082">
    <property type="term" value="F:unfolded protein binding"/>
    <property type="evidence" value="ECO:0007669"/>
    <property type="project" value="InterPro"/>
</dbReference>
<keyword evidence="4" id="KW-0811">Translocation</keyword>